<feature type="transmembrane region" description="Helical" evidence="1">
    <location>
        <begin position="59"/>
        <end position="76"/>
    </location>
</feature>
<sequence length="82" mass="9010">MSHVYVILGDSKVSTFNEIITGLASEQIDGSHVIFCFTHLPFSDNWIVTLSRAFSDTSACFIIGILFTLVAIPYIANQLDAL</sequence>
<keyword evidence="1" id="KW-1133">Transmembrane helix</keyword>
<keyword evidence="1" id="KW-0472">Membrane</keyword>
<accession>A0A0A9DIA2</accession>
<evidence type="ECO:0000256" key="1">
    <source>
        <dbReference type="SAM" id="Phobius"/>
    </source>
</evidence>
<proteinExistence type="predicted"/>
<protein>
    <submittedName>
        <fullName evidence="2">Uncharacterized protein</fullName>
    </submittedName>
</protein>
<reference evidence="2" key="1">
    <citation type="submission" date="2014-09" db="EMBL/GenBank/DDBJ databases">
        <authorList>
            <person name="Magalhaes I.L.F."/>
            <person name="Oliveira U."/>
            <person name="Santos F.R."/>
            <person name="Vidigal T.H.D.A."/>
            <person name="Brescovit A.D."/>
            <person name="Santos A.J."/>
        </authorList>
    </citation>
    <scope>NUCLEOTIDE SEQUENCE</scope>
    <source>
        <tissue evidence="2">Shoot tissue taken approximately 20 cm above the soil surface</tissue>
    </source>
</reference>
<evidence type="ECO:0000313" key="2">
    <source>
        <dbReference type="EMBL" id="JAD87521.1"/>
    </source>
</evidence>
<dbReference type="EMBL" id="GBRH01210374">
    <property type="protein sequence ID" value="JAD87521.1"/>
    <property type="molecule type" value="Transcribed_RNA"/>
</dbReference>
<dbReference type="AlphaFoldDB" id="A0A0A9DIA2"/>
<reference evidence="2" key="2">
    <citation type="journal article" date="2015" name="Data Brief">
        <title>Shoot transcriptome of the giant reed, Arundo donax.</title>
        <authorList>
            <person name="Barrero R.A."/>
            <person name="Guerrero F.D."/>
            <person name="Moolhuijzen P."/>
            <person name="Goolsby J.A."/>
            <person name="Tidwell J."/>
            <person name="Bellgard S.E."/>
            <person name="Bellgard M.I."/>
        </authorList>
    </citation>
    <scope>NUCLEOTIDE SEQUENCE</scope>
    <source>
        <tissue evidence="2">Shoot tissue taken approximately 20 cm above the soil surface</tissue>
    </source>
</reference>
<organism evidence="2">
    <name type="scientific">Arundo donax</name>
    <name type="common">Giant reed</name>
    <name type="synonym">Donax arundinaceus</name>
    <dbReference type="NCBI Taxonomy" id="35708"/>
    <lineage>
        <taxon>Eukaryota</taxon>
        <taxon>Viridiplantae</taxon>
        <taxon>Streptophyta</taxon>
        <taxon>Embryophyta</taxon>
        <taxon>Tracheophyta</taxon>
        <taxon>Spermatophyta</taxon>
        <taxon>Magnoliopsida</taxon>
        <taxon>Liliopsida</taxon>
        <taxon>Poales</taxon>
        <taxon>Poaceae</taxon>
        <taxon>PACMAD clade</taxon>
        <taxon>Arundinoideae</taxon>
        <taxon>Arundineae</taxon>
        <taxon>Arundo</taxon>
    </lineage>
</organism>
<keyword evidence="1" id="KW-0812">Transmembrane</keyword>
<name>A0A0A9DIA2_ARUDO</name>